<evidence type="ECO:0000256" key="7">
    <source>
        <dbReference type="ARBA" id="ARBA00023229"/>
    </source>
</evidence>
<dbReference type="PIRSF" id="PIRSF006205">
    <property type="entry name" value="Dxp_reductismrs"/>
    <property type="match status" value="1"/>
</dbReference>
<dbReference type="EMBL" id="DVOR01000056">
    <property type="protein sequence ID" value="HIV08821.1"/>
    <property type="molecule type" value="Genomic_DNA"/>
</dbReference>
<feature type="binding site" evidence="9">
    <location>
        <position position="37"/>
    </location>
    <ligand>
        <name>NADPH</name>
        <dbReference type="ChEBI" id="CHEBI:57783"/>
    </ligand>
</feature>
<dbReference type="GO" id="GO:0070402">
    <property type="term" value="F:NADPH binding"/>
    <property type="evidence" value="ECO:0007669"/>
    <property type="project" value="InterPro"/>
</dbReference>
<dbReference type="Gene3D" id="1.10.1740.10">
    <property type="match status" value="1"/>
</dbReference>
<dbReference type="PANTHER" id="PTHR30525">
    <property type="entry name" value="1-DEOXY-D-XYLULOSE 5-PHOSPHATE REDUCTOISOMERASE"/>
    <property type="match status" value="1"/>
</dbReference>
<accession>A0A9D1NLG0</accession>
<evidence type="ECO:0000256" key="9">
    <source>
        <dbReference type="HAMAP-Rule" id="MF_00183"/>
    </source>
</evidence>
<feature type="binding site" evidence="9">
    <location>
        <position position="139"/>
    </location>
    <ligand>
        <name>1-deoxy-D-xylulose 5-phosphate</name>
        <dbReference type="ChEBI" id="CHEBI:57792"/>
    </ligand>
</feature>
<name>A0A9D1NLG0_9BACT</name>
<evidence type="ECO:0000313" key="14">
    <source>
        <dbReference type="Proteomes" id="UP000886845"/>
    </source>
</evidence>
<dbReference type="GO" id="GO:0051484">
    <property type="term" value="P:isopentenyl diphosphate biosynthetic process, methylerythritol 4-phosphate pathway involved in terpenoid biosynthetic process"/>
    <property type="evidence" value="ECO:0007669"/>
    <property type="project" value="TreeGrafter"/>
</dbReference>
<comment type="function">
    <text evidence="9">Catalyzes the NADPH-dependent rearrangement and reduction of 1-deoxy-D-xylulose-5-phosphate (DXP) to 2-C-methyl-D-erythritol 4-phosphate (MEP).</text>
</comment>
<dbReference type="InterPro" id="IPR013644">
    <property type="entry name" value="DXP_reductoisomerase_C"/>
</dbReference>
<feature type="binding site" evidence="9">
    <location>
        <position position="11"/>
    </location>
    <ligand>
        <name>NADPH</name>
        <dbReference type="ChEBI" id="CHEBI:57783"/>
    </ligand>
</feature>
<dbReference type="InterPro" id="IPR003821">
    <property type="entry name" value="DXP_reductoisomerase"/>
</dbReference>
<dbReference type="InterPro" id="IPR036291">
    <property type="entry name" value="NAD(P)-bd_dom_sf"/>
</dbReference>
<reference evidence="13" key="1">
    <citation type="submission" date="2020-10" db="EMBL/GenBank/DDBJ databases">
        <authorList>
            <person name="Gilroy R."/>
        </authorList>
    </citation>
    <scope>NUCLEOTIDE SEQUENCE</scope>
    <source>
        <strain evidence="13">35461</strain>
    </source>
</reference>
<keyword evidence="3 9" id="KW-0479">Metal-binding</keyword>
<feature type="domain" description="DXP reductoisomerase C-terminal" evidence="12">
    <location>
        <begin position="262"/>
        <end position="358"/>
    </location>
</feature>
<evidence type="ECO:0000256" key="5">
    <source>
        <dbReference type="ARBA" id="ARBA00023002"/>
    </source>
</evidence>
<feature type="binding site" evidence="9">
    <location>
        <position position="38"/>
    </location>
    <ligand>
        <name>NADPH</name>
        <dbReference type="ChEBI" id="CHEBI:57783"/>
    </ligand>
</feature>
<feature type="binding site" evidence="9">
    <location>
        <position position="14"/>
    </location>
    <ligand>
        <name>NADPH</name>
        <dbReference type="ChEBI" id="CHEBI:57783"/>
    </ligand>
</feature>
<keyword evidence="5 9" id="KW-0560">Oxidoreductase</keyword>
<sequence length="380" mass="40795">MRRRLVILGATGSIGASTLRVVAAHPDRFEVVGLAAGRDAEGLRALADRFGVRRLALAAPNGAGIPHGERALCDLAALPEADLVVMAIAGMAGYAPTLAAIDAGHDVALATKEVLVMAGEEVMRRRADKGVRILPLDSEHSALFQALQGEAYRPACVRAPGEPAAEARVAEAILTASGGPFLRRKDLDWRRVTVAEALNHPRWRMGPKVTVDSATMMNKGLELIEALHLFSLRPDQLRVWVHPQSIVHSLVRFRDGALLAQLGVADMALPIQYALTWPDRAGAAPVEPLSLAQMQGLEFLEPDLSRFPCLRLVFEALPRGTWTHPILTLANEVAVRAFLAGRITADRIAAVIEEGLAAGPAPFDAILRRAEETVARFAAP</sequence>
<evidence type="ECO:0000313" key="13">
    <source>
        <dbReference type="EMBL" id="HIV08821.1"/>
    </source>
</evidence>
<dbReference type="Pfam" id="PF02670">
    <property type="entry name" value="DXP_reductoisom"/>
    <property type="match status" value="1"/>
</dbReference>
<dbReference type="Proteomes" id="UP000886845">
    <property type="component" value="Unassembled WGS sequence"/>
</dbReference>
<dbReference type="Gene3D" id="3.40.50.720">
    <property type="entry name" value="NAD(P)-binding Rossmann-like Domain"/>
    <property type="match status" value="1"/>
</dbReference>
<keyword evidence="9" id="KW-0460">Magnesium</keyword>
<dbReference type="SUPFAM" id="SSF51735">
    <property type="entry name" value="NAD(P)-binding Rossmann-fold domains"/>
    <property type="match status" value="1"/>
</dbReference>
<dbReference type="EC" id="1.1.1.267" evidence="9"/>
<evidence type="ECO:0000256" key="4">
    <source>
        <dbReference type="ARBA" id="ARBA00022857"/>
    </source>
</evidence>
<evidence type="ECO:0000256" key="1">
    <source>
        <dbReference type="ARBA" id="ARBA00005094"/>
    </source>
</evidence>
<feature type="binding site" evidence="9">
    <location>
        <position position="137"/>
    </location>
    <ligand>
        <name>Mn(2+)</name>
        <dbReference type="ChEBI" id="CHEBI:29035"/>
    </ligand>
</feature>
<dbReference type="SUPFAM" id="SSF55347">
    <property type="entry name" value="Glyceraldehyde-3-phosphate dehydrogenase-like, C-terminal domain"/>
    <property type="match status" value="1"/>
</dbReference>
<comment type="catalytic activity">
    <reaction evidence="8">
        <text>2-C-methyl-D-erythritol 4-phosphate + NADP(+) = 1-deoxy-D-xylulose 5-phosphate + NADPH + H(+)</text>
        <dbReference type="Rhea" id="RHEA:13717"/>
        <dbReference type="ChEBI" id="CHEBI:15378"/>
        <dbReference type="ChEBI" id="CHEBI:57783"/>
        <dbReference type="ChEBI" id="CHEBI:57792"/>
        <dbReference type="ChEBI" id="CHEBI:58262"/>
        <dbReference type="ChEBI" id="CHEBI:58349"/>
        <dbReference type="EC" id="1.1.1.267"/>
    </reaction>
    <physiologicalReaction direction="right-to-left" evidence="8">
        <dbReference type="Rhea" id="RHEA:13719"/>
    </physiologicalReaction>
</comment>
<comment type="caution">
    <text evidence="9">Lacks conserved residue(s) required for the propagation of feature annotation.</text>
</comment>
<feature type="binding site" evidence="9">
    <location>
        <position position="139"/>
    </location>
    <ligand>
        <name>Mn(2+)</name>
        <dbReference type="ChEBI" id="CHEBI:29035"/>
    </ligand>
</feature>
<proteinExistence type="inferred from homology"/>
<dbReference type="InterPro" id="IPR013512">
    <property type="entry name" value="DXP_reductoisomerase_N"/>
</dbReference>
<feature type="binding site" evidence="9">
    <location>
        <position position="213"/>
    </location>
    <ligand>
        <name>1-deoxy-D-xylulose 5-phosphate</name>
        <dbReference type="ChEBI" id="CHEBI:57792"/>
    </ligand>
</feature>
<feature type="binding site" evidence="9">
    <location>
        <position position="177"/>
    </location>
    <ligand>
        <name>1-deoxy-D-xylulose 5-phosphate</name>
        <dbReference type="ChEBI" id="CHEBI:57792"/>
    </ligand>
</feature>
<evidence type="ECO:0000256" key="6">
    <source>
        <dbReference type="ARBA" id="ARBA00023211"/>
    </source>
</evidence>
<feature type="binding site" evidence="9">
    <location>
        <position position="222"/>
    </location>
    <ligand>
        <name>1-deoxy-D-xylulose 5-phosphate</name>
        <dbReference type="ChEBI" id="CHEBI:57792"/>
    </ligand>
</feature>
<evidence type="ECO:0000259" key="12">
    <source>
        <dbReference type="Pfam" id="PF13288"/>
    </source>
</evidence>
<dbReference type="Pfam" id="PF08436">
    <property type="entry name" value="DXP_redisom_C"/>
    <property type="match status" value="1"/>
</dbReference>
<feature type="binding site" evidence="9">
    <location>
        <position position="219"/>
    </location>
    <ligand>
        <name>1-deoxy-D-xylulose 5-phosphate</name>
        <dbReference type="ChEBI" id="CHEBI:57792"/>
    </ligand>
</feature>
<keyword evidence="7 9" id="KW-0414">Isoprene biosynthesis</keyword>
<comment type="cofactor">
    <cofactor evidence="9">
        <name>Mg(2+)</name>
        <dbReference type="ChEBI" id="CHEBI:18420"/>
    </cofactor>
    <cofactor evidence="9">
        <name>Mn(2+)</name>
        <dbReference type="ChEBI" id="CHEBI:29035"/>
    </cofactor>
</comment>
<dbReference type="GO" id="GO:0030604">
    <property type="term" value="F:1-deoxy-D-xylulose-5-phosphate reductoisomerase activity"/>
    <property type="evidence" value="ECO:0007669"/>
    <property type="project" value="UniProtKB-UniRule"/>
</dbReference>
<feature type="binding site" evidence="9">
    <location>
        <position position="222"/>
    </location>
    <ligand>
        <name>Mn(2+)</name>
        <dbReference type="ChEBI" id="CHEBI:29035"/>
    </ligand>
</feature>
<dbReference type="GO" id="GO:0030145">
    <property type="term" value="F:manganese ion binding"/>
    <property type="evidence" value="ECO:0007669"/>
    <property type="project" value="TreeGrafter"/>
</dbReference>
<comment type="similarity">
    <text evidence="2 9">Belongs to the DXR family.</text>
</comment>
<reference evidence="13" key="2">
    <citation type="journal article" date="2021" name="PeerJ">
        <title>Extensive microbial diversity within the chicken gut microbiome revealed by metagenomics and culture.</title>
        <authorList>
            <person name="Gilroy R."/>
            <person name="Ravi A."/>
            <person name="Getino M."/>
            <person name="Pursley I."/>
            <person name="Horton D.L."/>
            <person name="Alikhan N.F."/>
            <person name="Baker D."/>
            <person name="Gharbi K."/>
            <person name="Hall N."/>
            <person name="Watson M."/>
            <person name="Adriaenssens E.M."/>
            <person name="Foster-Nyarko E."/>
            <person name="Jarju S."/>
            <person name="Secka A."/>
            <person name="Antonio M."/>
            <person name="Oren A."/>
            <person name="Chaudhuri R.R."/>
            <person name="La Ragione R."/>
            <person name="Hildebrand F."/>
            <person name="Pallen M.J."/>
        </authorList>
    </citation>
    <scope>NUCLEOTIDE SEQUENCE</scope>
    <source>
        <strain evidence="13">35461</strain>
    </source>
</reference>
<dbReference type="AlphaFoldDB" id="A0A9D1NLG0"/>
<keyword evidence="6 9" id="KW-0464">Manganese</keyword>
<protein>
    <recommendedName>
        <fullName evidence="9">1-deoxy-D-xylulose 5-phosphate reductoisomerase</fullName>
        <shortName evidence="9">DXP reductoisomerase</shortName>
        <ecNumber evidence="9">1.1.1.267</ecNumber>
    </recommendedName>
    <alternativeName>
        <fullName evidence="9">1-deoxyxylulose-5-phosphate reductoisomerase</fullName>
    </alternativeName>
    <alternativeName>
        <fullName evidence="9">2-C-methyl-D-erythritol 4-phosphate synthase</fullName>
    </alternativeName>
</protein>
<dbReference type="HAMAP" id="MF_00183">
    <property type="entry name" value="DXP_reductoisom"/>
    <property type="match status" value="1"/>
</dbReference>
<dbReference type="SUPFAM" id="SSF69055">
    <property type="entry name" value="1-deoxy-D-xylulose-5-phosphate reductoisomerase, C-terminal domain"/>
    <property type="match status" value="1"/>
</dbReference>
<feature type="binding site" evidence="9">
    <location>
        <position position="206"/>
    </location>
    <ligand>
        <name>NADPH</name>
        <dbReference type="ChEBI" id="CHEBI:57783"/>
    </ligand>
</feature>
<feature type="binding site" evidence="9">
    <location>
        <position position="113"/>
    </location>
    <ligand>
        <name>NADPH</name>
        <dbReference type="ChEBI" id="CHEBI:57783"/>
    </ligand>
</feature>
<feature type="binding site" evidence="9">
    <location>
        <position position="200"/>
    </location>
    <ligand>
        <name>1-deoxy-D-xylulose 5-phosphate</name>
        <dbReference type="ChEBI" id="CHEBI:57792"/>
    </ligand>
</feature>
<dbReference type="NCBIfam" id="TIGR00243">
    <property type="entry name" value="Dxr"/>
    <property type="match status" value="1"/>
</dbReference>
<gene>
    <name evidence="9" type="primary">dxr</name>
    <name evidence="13" type="ORF">IAC79_01735</name>
</gene>
<evidence type="ECO:0000256" key="8">
    <source>
        <dbReference type="ARBA" id="ARBA00048543"/>
    </source>
</evidence>
<feature type="binding site" evidence="9">
    <location>
        <position position="138"/>
    </location>
    <ligand>
        <name>1-deoxy-D-xylulose 5-phosphate</name>
        <dbReference type="ChEBI" id="CHEBI:57792"/>
    </ligand>
</feature>
<dbReference type="PANTHER" id="PTHR30525:SF0">
    <property type="entry name" value="1-DEOXY-D-XYLULOSE 5-PHOSPHATE REDUCTOISOMERASE, CHLOROPLASTIC"/>
    <property type="match status" value="1"/>
</dbReference>
<evidence type="ECO:0000259" key="11">
    <source>
        <dbReference type="Pfam" id="PF08436"/>
    </source>
</evidence>
<organism evidence="13 14">
    <name type="scientific">Candidatus Spyradenecus faecavium</name>
    <dbReference type="NCBI Taxonomy" id="2840947"/>
    <lineage>
        <taxon>Bacteria</taxon>
        <taxon>Pseudomonadati</taxon>
        <taxon>Lentisphaerota</taxon>
        <taxon>Lentisphaeria</taxon>
        <taxon>Lentisphaerales</taxon>
        <taxon>Lentisphaeraceae</taxon>
        <taxon>Lentisphaeraceae incertae sedis</taxon>
        <taxon>Candidatus Spyradenecus</taxon>
    </lineage>
</organism>
<feature type="binding site" evidence="9">
    <location>
        <position position="12"/>
    </location>
    <ligand>
        <name>NADPH</name>
        <dbReference type="ChEBI" id="CHEBI:57783"/>
    </ligand>
</feature>
<keyword evidence="4 9" id="KW-0521">NADP</keyword>
<dbReference type="InterPro" id="IPR036169">
    <property type="entry name" value="DXPR_C_sf"/>
</dbReference>
<feature type="binding site" evidence="9">
    <location>
        <position position="218"/>
    </location>
    <ligand>
        <name>1-deoxy-D-xylulose 5-phosphate</name>
        <dbReference type="ChEBI" id="CHEBI:57792"/>
    </ligand>
</feature>
<evidence type="ECO:0000256" key="3">
    <source>
        <dbReference type="ARBA" id="ARBA00022723"/>
    </source>
</evidence>
<feature type="binding site" evidence="9">
    <location>
        <position position="13"/>
    </location>
    <ligand>
        <name>NADPH</name>
        <dbReference type="ChEBI" id="CHEBI:57783"/>
    </ligand>
</feature>
<evidence type="ECO:0000259" key="10">
    <source>
        <dbReference type="Pfam" id="PF02670"/>
    </source>
</evidence>
<feature type="domain" description="1-deoxy-D-xylulose 5-phosphate reductoisomerase N-terminal" evidence="10">
    <location>
        <begin position="5"/>
        <end position="119"/>
    </location>
</feature>
<dbReference type="InterPro" id="IPR026877">
    <property type="entry name" value="DXPR_C"/>
</dbReference>
<dbReference type="Pfam" id="PF13288">
    <property type="entry name" value="DXPR_C"/>
    <property type="match status" value="1"/>
</dbReference>
<feature type="domain" description="1-deoxy-D-xylulose 5-phosphate reductoisomerase C-terminal" evidence="11">
    <location>
        <begin position="133"/>
        <end position="230"/>
    </location>
</feature>
<comment type="pathway">
    <text evidence="1 9">Isoprenoid biosynthesis; isopentenyl diphosphate biosynthesis via DXP pathway; isopentenyl diphosphate from 1-deoxy-D-xylulose 5-phosphate: step 1/6.</text>
</comment>
<comment type="caution">
    <text evidence="13">The sequence shown here is derived from an EMBL/GenBank/DDBJ whole genome shotgun (WGS) entry which is preliminary data.</text>
</comment>
<evidence type="ECO:0000256" key="2">
    <source>
        <dbReference type="ARBA" id="ARBA00006825"/>
    </source>
</evidence>
<feature type="binding site" evidence="9">
    <location>
        <position position="112"/>
    </location>
    <ligand>
        <name>1-deoxy-D-xylulose 5-phosphate</name>
        <dbReference type="ChEBI" id="CHEBI:57792"/>
    </ligand>
</feature>